<protein>
    <submittedName>
        <fullName evidence="1">Variable surface protein</fullName>
    </submittedName>
</protein>
<keyword evidence="2" id="KW-1185">Reference proteome</keyword>
<accession>A0A1Y1JRT9</accession>
<evidence type="ECO:0000313" key="1">
    <source>
        <dbReference type="EMBL" id="GAW83917.1"/>
    </source>
</evidence>
<name>A0A1Y1JRT9_PLAGO</name>
<gene>
    <name evidence="1" type="ORF">PGO_000090</name>
</gene>
<dbReference type="GeneID" id="39744725"/>
<evidence type="ECO:0000313" key="2">
    <source>
        <dbReference type="Proteomes" id="UP000195521"/>
    </source>
</evidence>
<dbReference type="Proteomes" id="UP000195521">
    <property type="component" value="Unassembled WGS sequence"/>
</dbReference>
<organism evidence="1 2">
    <name type="scientific">Plasmodium gonderi</name>
    <dbReference type="NCBI Taxonomy" id="77519"/>
    <lineage>
        <taxon>Eukaryota</taxon>
        <taxon>Sar</taxon>
        <taxon>Alveolata</taxon>
        <taxon>Apicomplexa</taxon>
        <taxon>Aconoidasida</taxon>
        <taxon>Haemosporida</taxon>
        <taxon>Plasmodiidae</taxon>
        <taxon>Plasmodium</taxon>
        <taxon>Plasmodium (Plasmodium)</taxon>
    </lineage>
</organism>
<reference evidence="2" key="1">
    <citation type="submission" date="2017-04" db="EMBL/GenBank/DDBJ databases">
        <title>Plasmodium gonderi genome.</title>
        <authorList>
            <person name="Arisue N."/>
            <person name="Honma H."/>
            <person name="Kawai S."/>
            <person name="Tougan T."/>
            <person name="Tanabe K."/>
            <person name="Horii T."/>
        </authorList>
    </citation>
    <scope>NUCLEOTIDE SEQUENCE [LARGE SCALE GENOMIC DNA]</scope>
    <source>
        <strain evidence="2">ATCC 30045</strain>
    </source>
</reference>
<comment type="caution">
    <text evidence="1">The sequence shown here is derived from an EMBL/GenBank/DDBJ whole genome shotgun (WGS) entry which is preliminary data.</text>
</comment>
<dbReference type="EMBL" id="BDQF01000026">
    <property type="protein sequence ID" value="GAW83917.1"/>
    <property type="molecule type" value="Genomic_DNA"/>
</dbReference>
<dbReference type="RefSeq" id="XP_028546506.1">
    <property type="nucleotide sequence ID" value="XM_028690705.1"/>
</dbReference>
<dbReference type="AlphaFoldDB" id="A0A1Y1JRT9"/>
<sequence length="338" mass="40120">MMGDSILDDDDDFDINGIFPTCTDGFDWDIHSRRSQLADDFTNLCSNFYNKEMPGNLSTPFSQVCRVLGLYLNHIEGNVEDTKKKDWCILFYYKLKKDIINKYPLKECNNSKEYYRKMTEVNNAKYGTRISSICMEYFVNIDQDTSKLLEYLFEIYNCINVFKTYQKRTTENMHKFKRYIQKLEEHHYKNKIQLKSELEKIINKCEFYIKEWNSDTHFAKHASDLLTFDNWIETRKRKLEELGKITLMNSGTYNLTNTEMQHTKVIGSPALMSYATDDVTNTGISIGTHTPYFIFLKPRVKKLRKKLIKNNKNNREIMYSFDVENKNSVDDRYKIAYS</sequence>
<proteinExistence type="predicted"/>